<dbReference type="STRING" id="458817.Shal_1442"/>
<evidence type="ECO:0000313" key="2">
    <source>
        <dbReference type="Proteomes" id="UP000001317"/>
    </source>
</evidence>
<dbReference type="RefSeq" id="WP_012276548.1">
    <property type="nucleotide sequence ID" value="NC_010334.1"/>
</dbReference>
<sequence>MQSLFELNEELKKVLTTLNLVPAEDESTDELVLYLQELVGKRQLLLTSIFANATDADESELRKQLLLTQSFEAQAKVILDHRQSLLHAGRKSKRLLNVYKAIDANR</sequence>
<dbReference type="Proteomes" id="UP000001317">
    <property type="component" value="Chromosome"/>
</dbReference>
<protein>
    <recommendedName>
        <fullName evidence="3">Flagella biosynthesis chaperone for FliD, FliT</fullName>
    </recommendedName>
</protein>
<evidence type="ECO:0000313" key="1">
    <source>
        <dbReference type="EMBL" id="ABZ76008.1"/>
    </source>
</evidence>
<dbReference type="OrthoDB" id="6267576at2"/>
<dbReference type="EMBL" id="CP000931">
    <property type="protein sequence ID" value="ABZ76008.1"/>
    <property type="molecule type" value="Genomic_DNA"/>
</dbReference>
<keyword evidence="2" id="KW-1185">Reference proteome</keyword>
<evidence type="ECO:0008006" key="3">
    <source>
        <dbReference type="Google" id="ProtNLM"/>
    </source>
</evidence>
<gene>
    <name evidence="1" type="ordered locus">Shal_1442</name>
</gene>
<dbReference type="eggNOG" id="ENOG5030C0K">
    <property type="taxonomic scope" value="Bacteria"/>
</dbReference>
<proteinExistence type="predicted"/>
<organism evidence="1 2">
    <name type="scientific">Shewanella halifaxensis (strain HAW-EB4)</name>
    <dbReference type="NCBI Taxonomy" id="458817"/>
    <lineage>
        <taxon>Bacteria</taxon>
        <taxon>Pseudomonadati</taxon>
        <taxon>Pseudomonadota</taxon>
        <taxon>Gammaproteobacteria</taxon>
        <taxon>Alteromonadales</taxon>
        <taxon>Shewanellaceae</taxon>
        <taxon>Shewanella</taxon>
    </lineage>
</organism>
<dbReference type="HOGENOM" id="CLU_168307_0_0_6"/>
<dbReference type="KEGG" id="shl:Shal_1442"/>
<name>B0TMD9_SHEHH</name>
<dbReference type="AlphaFoldDB" id="B0TMD9"/>
<accession>B0TMD9</accession>
<reference evidence="1" key="1">
    <citation type="submission" date="2008-01" db="EMBL/GenBank/DDBJ databases">
        <title>Complete sequence of Shewanella halifaxensis HAW-EB4.</title>
        <authorList>
            <consortium name="US DOE Joint Genome Institute"/>
            <person name="Copeland A."/>
            <person name="Lucas S."/>
            <person name="Lapidus A."/>
            <person name="Glavina del Rio T."/>
            <person name="Dalin E."/>
            <person name="Tice H."/>
            <person name="Bruce D."/>
            <person name="Goodwin L."/>
            <person name="Pitluck S."/>
            <person name="Sims D."/>
            <person name="Brettin T."/>
            <person name="Detter J.C."/>
            <person name="Han C."/>
            <person name="Kuske C.R."/>
            <person name="Schmutz J."/>
            <person name="Larimer F."/>
            <person name="Land M."/>
            <person name="Hauser L."/>
            <person name="Kyrpides N."/>
            <person name="Kim E."/>
            <person name="Zhao J.-S."/>
            <person name="Richardson P."/>
        </authorList>
    </citation>
    <scope>NUCLEOTIDE SEQUENCE [LARGE SCALE GENOMIC DNA]</scope>
    <source>
        <strain evidence="1">HAW-EB4</strain>
    </source>
</reference>